<keyword evidence="3" id="KW-1185">Reference proteome</keyword>
<name>A0ABV8TA59_9ACTN</name>
<evidence type="ECO:0000313" key="3">
    <source>
        <dbReference type="Proteomes" id="UP001595824"/>
    </source>
</evidence>
<sequence>MGILKKSLTTIAATGVLLGGVFATPAAAADPNTCPSGKVCGWSKTNRKGTRTVLSVTPGCDIFTGALSVSNQTSYRIEFWHITPGTGCGVGTRLVTLQPHTYSDNTRSTVTGIEVWAR</sequence>
<comment type="caution">
    <text evidence="2">The sequence shown here is derived from an EMBL/GenBank/DDBJ whole genome shotgun (WGS) entry which is preliminary data.</text>
</comment>
<feature type="chain" id="PRO_5047381704" evidence="1">
    <location>
        <begin position="29"/>
        <end position="118"/>
    </location>
</feature>
<keyword evidence="1" id="KW-0732">Signal</keyword>
<evidence type="ECO:0000256" key="1">
    <source>
        <dbReference type="SAM" id="SignalP"/>
    </source>
</evidence>
<dbReference type="Pfam" id="PF03995">
    <property type="entry name" value="Inhibitor_I36"/>
    <property type="match status" value="1"/>
</dbReference>
<dbReference type="RefSeq" id="WP_381737291.1">
    <property type="nucleotide sequence ID" value="NZ_JBHSDP010000008.1"/>
</dbReference>
<proteinExistence type="predicted"/>
<evidence type="ECO:0000313" key="2">
    <source>
        <dbReference type="EMBL" id="MFC4327472.1"/>
    </source>
</evidence>
<dbReference type="EMBL" id="JBHSDP010000008">
    <property type="protein sequence ID" value="MFC4327472.1"/>
    <property type="molecule type" value="Genomic_DNA"/>
</dbReference>
<dbReference type="Proteomes" id="UP001595824">
    <property type="component" value="Unassembled WGS sequence"/>
</dbReference>
<reference evidence="3" key="1">
    <citation type="journal article" date="2019" name="Int. J. Syst. Evol. Microbiol.">
        <title>The Global Catalogue of Microorganisms (GCM) 10K type strain sequencing project: providing services to taxonomists for standard genome sequencing and annotation.</title>
        <authorList>
            <consortium name="The Broad Institute Genomics Platform"/>
            <consortium name="The Broad Institute Genome Sequencing Center for Infectious Disease"/>
            <person name="Wu L."/>
            <person name="Ma J."/>
        </authorList>
    </citation>
    <scope>NUCLEOTIDE SEQUENCE [LARGE SCALE GENOMIC DNA]</scope>
    <source>
        <strain evidence="3">PCU 347</strain>
    </source>
</reference>
<gene>
    <name evidence="2" type="ORF">ACFPC0_06470</name>
</gene>
<organism evidence="2 3">
    <name type="scientific">Streptomyces andamanensis</name>
    <dbReference type="NCBI Taxonomy" id="1565035"/>
    <lineage>
        <taxon>Bacteria</taxon>
        <taxon>Bacillati</taxon>
        <taxon>Actinomycetota</taxon>
        <taxon>Actinomycetes</taxon>
        <taxon>Kitasatosporales</taxon>
        <taxon>Streptomycetaceae</taxon>
        <taxon>Streptomyces</taxon>
    </lineage>
</organism>
<feature type="signal peptide" evidence="1">
    <location>
        <begin position="1"/>
        <end position="28"/>
    </location>
</feature>
<protein>
    <submittedName>
        <fullName evidence="2">Peptidase inhibitor family I36 protein</fullName>
    </submittedName>
</protein>
<accession>A0ABV8TA59</accession>